<gene>
    <name evidence="9" type="primary">cadA</name>
    <name evidence="9" type="ORF">GHK62_16080</name>
</gene>
<dbReference type="SUPFAM" id="SSF56784">
    <property type="entry name" value="HAD-like"/>
    <property type="match status" value="1"/>
</dbReference>
<dbReference type="NCBIfam" id="TIGR01525">
    <property type="entry name" value="ATPase-IB_hvy"/>
    <property type="match status" value="1"/>
</dbReference>
<keyword evidence="5 7" id="KW-1133">Transmembrane helix</keyword>
<keyword evidence="10" id="KW-1185">Reference proteome</keyword>
<feature type="transmembrane region" description="Helical" evidence="7">
    <location>
        <begin position="374"/>
        <end position="393"/>
    </location>
</feature>
<dbReference type="GO" id="GO:0016887">
    <property type="term" value="F:ATP hydrolysis activity"/>
    <property type="evidence" value="ECO:0007669"/>
    <property type="project" value="InterPro"/>
</dbReference>
<dbReference type="NCBIfam" id="TIGR01512">
    <property type="entry name" value="ATPase-IB2_Cd"/>
    <property type="match status" value="1"/>
</dbReference>
<dbReference type="Pfam" id="PF00702">
    <property type="entry name" value="Hydrolase"/>
    <property type="match status" value="1"/>
</dbReference>
<feature type="transmembrane region" description="Helical" evidence="7">
    <location>
        <begin position="693"/>
        <end position="710"/>
    </location>
</feature>
<accession>A0A6N7LEN3</accession>
<dbReference type="InterPro" id="IPR059000">
    <property type="entry name" value="ATPase_P-type_domA"/>
</dbReference>
<sequence>MSCCAAGVEGALDIDRPGQGLPPSEELWLASHALGDGLRQTELSAPGVHCGACITTIEGALRKRPDVERARVNLSSRRVSVVWKEEVAGRRSDPREIARAIRDCGYEAHLFAAGVEEGDVLLKQLIRAVAVAGFAATNIMLLSVSVWSGADAATRDLFHWISAMIAAPAMIYSGRFFYQSAWNALRHGHTNMDVPIALAVTLSYGMSLHETIGHGEHAWFDASVTLLFFLLIGRTLDHMMRGRARSAISGLARLSPRGATVVNPDGSRDYRPVDEIKPGERLLVAAGERIPVDGRVLSGASDLDRSVVNGESAPVAVSTGDTVQAGTLNLTGPLTLEATAAARDSFLAEIMGLMEAAEGGRARYRRIADRAARYYSPAVHLLALLSFIGWMLIEGDVRHAMLIAVAVLIITCPCALGLAVPVVQVVAAGRLFQGGVMVKDGSAMERLSEIDTVLLDKTGTLTMGEPRLVNAGEVDPGALATAAAIALHSRHPIATALHEATAAVQPLVGEIREIPGAGIEAGTSDGVYRLGSRAFACGDAGAANGQSEAILSLDGRELACFRFEDRLRPAARESADALFRLGLTNGILSGDREPVVAALARRLGIAKWRAELSPRGKVEACAAAAEGGHRVLMVGDGINDAPALRAAHVSMAPATAADVGRQAADFVFMHQGLDAVPFAIETSRRAGRLIRQNFALAIGYNVIAVPVAIFGYATPLVAAVAMSTSSLIVVFNALRLKGLGTATAPAAPHGAGLRPVRSVP</sequence>
<evidence type="ECO:0000256" key="6">
    <source>
        <dbReference type="ARBA" id="ARBA00023136"/>
    </source>
</evidence>
<keyword evidence="7" id="KW-0547">Nucleotide-binding</keyword>
<evidence type="ECO:0000313" key="9">
    <source>
        <dbReference type="EMBL" id="MQX16232.1"/>
    </source>
</evidence>
<dbReference type="GO" id="GO:0019829">
    <property type="term" value="F:ATPase-coupled monoatomic cation transmembrane transporter activity"/>
    <property type="evidence" value="ECO:0007669"/>
    <property type="project" value="InterPro"/>
</dbReference>
<comment type="similarity">
    <text evidence="2 7">Belongs to the cation transport ATPase (P-type) (TC 3.A.3) family. Type IB subfamily.</text>
</comment>
<comment type="caution">
    <text evidence="9">The sequence shown here is derived from an EMBL/GenBank/DDBJ whole genome shotgun (WGS) entry which is preliminary data.</text>
</comment>
<feature type="transmembrane region" description="Helical" evidence="7">
    <location>
        <begin position="716"/>
        <end position="734"/>
    </location>
</feature>
<dbReference type="GO" id="GO:0005524">
    <property type="term" value="F:ATP binding"/>
    <property type="evidence" value="ECO:0007669"/>
    <property type="project" value="UniProtKB-UniRule"/>
</dbReference>
<dbReference type="InterPro" id="IPR018303">
    <property type="entry name" value="ATPase_P-typ_P_site"/>
</dbReference>
<feature type="domain" description="HMA" evidence="8">
    <location>
        <begin position="39"/>
        <end position="109"/>
    </location>
</feature>
<dbReference type="Pfam" id="PF00403">
    <property type="entry name" value="HMA"/>
    <property type="match status" value="1"/>
</dbReference>
<keyword evidence="3 7" id="KW-0812">Transmembrane</keyword>
<dbReference type="PRINTS" id="PR00120">
    <property type="entry name" value="HATPASE"/>
</dbReference>
<feature type="transmembrane region" description="Helical" evidence="7">
    <location>
        <begin position="218"/>
        <end position="236"/>
    </location>
</feature>
<keyword evidence="9" id="KW-0378">Hydrolase</keyword>
<proteinExistence type="inferred from homology"/>
<keyword evidence="7" id="KW-0067">ATP-binding</keyword>
<evidence type="ECO:0000256" key="4">
    <source>
        <dbReference type="ARBA" id="ARBA00022723"/>
    </source>
</evidence>
<dbReference type="InterPro" id="IPR008250">
    <property type="entry name" value="ATPase_P-typ_transduc_dom_A_sf"/>
</dbReference>
<dbReference type="Proteomes" id="UP000439983">
    <property type="component" value="Unassembled WGS sequence"/>
</dbReference>
<dbReference type="AlphaFoldDB" id="A0A6N7LEN3"/>
<dbReference type="SUPFAM" id="SSF81665">
    <property type="entry name" value="Calcium ATPase, transmembrane domain M"/>
    <property type="match status" value="1"/>
</dbReference>
<feature type="transmembrane region" description="Helical" evidence="7">
    <location>
        <begin position="157"/>
        <end position="178"/>
    </location>
</feature>
<dbReference type="GO" id="GO:0005886">
    <property type="term" value="C:plasma membrane"/>
    <property type="evidence" value="ECO:0007669"/>
    <property type="project" value="UniProtKB-SubCell"/>
</dbReference>
<dbReference type="SUPFAM" id="SSF81653">
    <property type="entry name" value="Calcium ATPase, transduction domain A"/>
    <property type="match status" value="1"/>
</dbReference>
<dbReference type="Pfam" id="PF00122">
    <property type="entry name" value="E1-E2_ATPase"/>
    <property type="match status" value="1"/>
</dbReference>
<dbReference type="InterPro" id="IPR023298">
    <property type="entry name" value="ATPase_P-typ_TM_dom_sf"/>
</dbReference>
<keyword evidence="4 7" id="KW-0479">Metal-binding</keyword>
<dbReference type="PROSITE" id="PS00154">
    <property type="entry name" value="ATPASE_E1_E2"/>
    <property type="match status" value="1"/>
</dbReference>
<organism evidence="9 10">
    <name type="scientific">Sinorhizobium terangae</name>
    <dbReference type="NCBI Taxonomy" id="110322"/>
    <lineage>
        <taxon>Bacteria</taxon>
        <taxon>Pseudomonadati</taxon>
        <taxon>Pseudomonadota</taxon>
        <taxon>Alphaproteobacteria</taxon>
        <taxon>Hyphomicrobiales</taxon>
        <taxon>Rhizobiaceae</taxon>
        <taxon>Sinorhizobium/Ensifer group</taxon>
        <taxon>Sinorhizobium</taxon>
    </lineage>
</organism>
<dbReference type="PRINTS" id="PR00119">
    <property type="entry name" value="CATATPASE"/>
</dbReference>
<dbReference type="GO" id="GO:0046872">
    <property type="term" value="F:metal ion binding"/>
    <property type="evidence" value="ECO:0007669"/>
    <property type="project" value="UniProtKB-KW"/>
</dbReference>
<dbReference type="NCBIfam" id="TIGR01494">
    <property type="entry name" value="ATPase_P-type"/>
    <property type="match status" value="1"/>
</dbReference>
<dbReference type="InterPro" id="IPR036163">
    <property type="entry name" value="HMA_dom_sf"/>
</dbReference>
<evidence type="ECO:0000313" key="10">
    <source>
        <dbReference type="Proteomes" id="UP000439983"/>
    </source>
</evidence>
<dbReference type="InterPro" id="IPR027256">
    <property type="entry name" value="P-typ_ATPase_IB"/>
</dbReference>
<dbReference type="RefSeq" id="WP_153440171.1">
    <property type="nucleotide sequence ID" value="NZ_CP121659.1"/>
</dbReference>
<dbReference type="InterPro" id="IPR001757">
    <property type="entry name" value="P_typ_ATPase"/>
</dbReference>
<feature type="transmembrane region" description="Helical" evidence="7">
    <location>
        <begin position="399"/>
        <end position="423"/>
    </location>
</feature>
<dbReference type="SUPFAM" id="SSF55008">
    <property type="entry name" value="HMA, heavy metal-associated domain"/>
    <property type="match status" value="1"/>
</dbReference>
<dbReference type="PANTHER" id="PTHR46594">
    <property type="entry name" value="P-TYPE CATION-TRANSPORTING ATPASE"/>
    <property type="match status" value="1"/>
</dbReference>
<comment type="subcellular location">
    <subcellularLocation>
        <location evidence="7">Cell membrane</location>
    </subcellularLocation>
    <subcellularLocation>
        <location evidence="1">Membrane</location>
    </subcellularLocation>
</comment>
<dbReference type="CDD" id="cd02092">
    <property type="entry name" value="P-type_ATPase_FixI-like"/>
    <property type="match status" value="1"/>
</dbReference>
<dbReference type="NCBIfam" id="TIGR01511">
    <property type="entry name" value="ATPase-IB1_Cu"/>
    <property type="match status" value="1"/>
</dbReference>
<evidence type="ECO:0000256" key="3">
    <source>
        <dbReference type="ARBA" id="ARBA00022692"/>
    </source>
</evidence>
<name>A0A6N7LEN3_SINTE</name>
<dbReference type="Gene3D" id="3.30.70.100">
    <property type="match status" value="1"/>
</dbReference>
<keyword evidence="7" id="KW-1003">Cell membrane</keyword>
<dbReference type="InterPro" id="IPR036412">
    <property type="entry name" value="HAD-like_sf"/>
</dbReference>
<keyword evidence="6 7" id="KW-0472">Membrane</keyword>
<evidence type="ECO:0000256" key="7">
    <source>
        <dbReference type="RuleBase" id="RU362081"/>
    </source>
</evidence>
<evidence type="ECO:0000256" key="5">
    <source>
        <dbReference type="ARBA" id="ARBA00022989"/>
    </source>
</evidence>
<reference evidence="9 10" key="1">
    <citation type="journal article" date="2013" name="Genome Biol.">
        <title>Comparative genomics of the core and accessory genomes of 48 Sinorhizobium strains comprising five genospecies.</title>
        <authorList>
            <person name="Sugawara M."/>
            <person name="Epstein B."/>
            <person name="Badgley B.D."/>
            <person name="Unno T."/>
            <person name="Xu L."/>
            <person name="Reese J."/>
            <person name="Gyaneshwar P."/>
            <person name="Denny R."/>
            <person name="Mudge J."/>
            <person name="Bharti A.K."/>
            <person name="Farmer A.D."/>
            <person name="May G.D."/>
            <person name="Woodward J.E."/>
            <person name="Medigue C."/>
            <person name="Vallenet D."/>
            <person name="Lajus A."/>
            <person name="Rouy Z."/>
            <person name="Martinez-Vaz B."/>
            <person name="Tiffin P."/>
            <person name="Young N.D."/>
            <person name="Sadowsky M.J."/>
        </authorList>
    </citation>
    <scope>NUCLEOTIDE SEQUENCE [LARGE SCALE GENOMIC DNA]</scope>
    <source>
        <strain evidence="9 10">USDA4894</strain>
    </source>
</reference>
<dbReference type="EC" id="3.6.3.3" evidence="9"/>
<dbReference type="CDD" id="cd00371">
    <property type="entry name" value="HMA"/>
    <property type="match status" value="1"/>
</dbReference>
<dbReference type="InterPro" id="IPR023299">
    <property type="entry name" value="ATPase_P-typ_cyto_dom_N"/>
</dbReference>
<dbReference type="OrthoDB" id="391538at2"/>
<dbReference type="GO" id="GO:0030001">
    <property type="term" value="P:metal ion transport"/>
    <property type="evidence" value="ECO:0007669"/>
    <property type="project" value="UniProtKB-ARBA"/>
</dbReference>
<evidence type="ECO:0000256" key="1">
    <source>
        <dbReference type="ARBA" id="ARBA00004370"/>
    </source>
</evidence>
<dbReference type="InterPro" id="IPR023214">
    <property type="entry name" value="HAD_sf"/>
</dbReference>
<dbReference type="Gene3D" id="3.40.1110.10">
    <property type="entry name" value="Calcium-transporting ATPase, cytoplasmic domain N"/>
    <property type="match status" value="1"/>
</dbReference>
<protein>
    <submittedName>
        <fullName evidence="9">Cadmium-translocating P-type ATPase</fullName>
        <ecNumber evidence="9">3.6.3.3</ecNumber>
    </submittedName>
</protein>
<evidence type="ECO:0000259" key="8">
    <source>
        <dbReference type="PROSITE" id="PS50846"/>
    </source>
</evidence>
<feature type="transmembrane region" description="Helical" evidence="7">
    <location>
        <begin position="125"/>
        <end position="145"/>
    </location>
</feature>
<evidence type="ECO:0000256" key="2">
    <source>
        <dbReference type="ARBA" id="ARBA00006024"/>
    </source>
</evidence>
<dbReference type="Gene3D" id="2.70.150.10">
    <property type="entry name" value="Calcium-transporting ATPase, cytoplasmic transduction domain A"/>
    <property type="match status" value="1"/>
</dbReference>
<dbReference type="InterPro" id="IPR006121">
    <property type="entry name" value="HMA_dom"/>
</dbReference>
<dbReference type="GO" id="GO:0015662">
    <property type="term" value="F:P-type ion transporter activity"/>
    <property type="evidence" value="ECO:0007669"/>
    <property type="project" value="UniProtKB-ARBA"/>
</dbReference>
<dbReference type="Gene3D" id="3.40.50.1000">
    <property type="entry name" value="HAD superfamily/HAD-like"/>
    <property type="match status" value="1"/>
</dbReference>
<dbReference type="PANTHER" id="PTHR46594:SF4">
    <property type="entry name" value="P-TYPE CATION-TRANSPORTING ATPASE"/>
    <property type="match status" value="1"/>
</dbReference>
<dbReference type="PROSITE" id="PS50846">
    <property type="entry name" value="HMA_2"/>
    <property type="match status" value="1"/>
</dbReference>
<dbReference type="EMBL" id="WITC01000059">
    <property type="protein sequence ID" value="MQX16232.1"/>
    <property type="molecule type" value="Genomic_DNA"/>
</dbReference>